<feature type="chain" id="PRO_5015583446" description="Multifunctional fusion protein" evidence="11">
    <location>
        <begin position="18"/>
        <end position="339"/>
    </location>
</feature>
<dbReference type="HAMAP" id="MF_01401">
    <property type="entry name" value="MsrA"/>
    <property type="match status" value="1"/>
</dbReference>
<comment type="caution">
    <text evidence="13">The sequence shown here is derived from an EMBL/GenBank/DDBJ whole genome shotgun (WGS) entry which is preliminary data.</text>
</comment>
<dbReference type="SUPFAM" id="SSF51316">
    <property type="entry name" value="Mss4-like"/>
    <property type="match status" value="1"/>
</dbReference>
<comment type="caution">
    <text evidence="9">Lacks conserved residue(s) required for the propagation of feature annotation.</text>
</comment>
<dbReference type="NCBIfam" id="TIGR00357">
    <property type="entry name" value="peptide-methionine (R)-S-oxide reductase MsrB"/>
    <property type="match status" value="1"/>
</dbReference>
<dbReference type="Gene3D" id="3.30.1060.10">
    <property type="entry name" value="Peptide methionine sulphoxide reductase MsrA"/>
    <property type="match status" value="1"/>
</dbReference>
<keyword evidence="4" id="KW-0511">Multifunctional enzyme</keyword>
<organism evidence="13 14">
    <name type="scientific">Campylobacter blaseri</name>
    <dbReference type="NCBI Taxonomy" id="2042961"/>
    <lineage>
        <taxon>Bacteria</taxon>
        <taxon>Pseudomonadati</taxon>
        <taxon>Campylobacterota</taxon>
        <taxon>Epsilonproteobacteria</taxon>
        <taxon>Campylobacterales</taxon>
        <taxon>Campylobacteraceae</taxon>
        <taxon>Campylobacter</taxon>
    </lineage>
</organism>
<sequence length="339" mass="38777">MKILIKLMMFFAICLNAQNLKGEKMNEIYLAGGCFWGVEGYFKQLDGVIETNVGYANGSSNKTSYYELKFTNHAEAMHLKYDESKITLNEILEHFFRIIDPTSVNKQGNDVGKQYRSGIYYTDDESGNIAKEFIKEKQKEFTKKIAVEVEPLKNYILAEEYHQNYLGKNPNGYCHVDLSLAKVPLEKTKKENKKFKAPPKEELKQKLDPLAYAVTQKDKTERPFSSKYDKFYEKGIYVDVVSGEPLFSSTDKFNSGSGWPSFSKPISKDFVKEKTDYSIGMKRVEIRSTNANSHLGHVFNDGPKEKGGMRYCINGAALKFIPLEDMEKEGYGDYIELVK</sequence>
<dbReference type="Pfam" id="PF01625">
    <property type="entry name" value="PMSR"/>
    <property type="match status" value="1"/>
</dbReference>
<dbReference type="InterPro" id="IPR002569">
    <property type="entry name" value="Met_Sox_Rdtase_MsrA_dom"/>
</dbReference>
<evidence type="ECO:0000256" key="7">
    <source>
        <dbReference type="ARBA" id="ARBA00048488"/>
    </source>
</evidence>
<dbReference type="EC" id="1.8.4.12" evidence="9"/>
<dbReference type="FunFam" id="2.170.150.20:FF:000003">
    <property type="entry name" value="Peptide methionine sulfoxide reductase MsrB"/>
    <property type="match status" value="1"/>
</dbReference>
<dbReference type="Proteomes" id="UP000240535">
    <property type="component" value="Unassembled WGS sequence"/>
</dbReference>
<dbReference type="GO" id="GO:0033743">
    <property type="term" value="F:peptide-methionine (R)-S-oxide reductase activity"/>
    <property type="evidence" value="ECO:0007669"/>
    <property type="project" value="UniProtKB-UniRule"/>
</dbReference>
<dbReference type="OrthoDB" id="4174719at2"/>
<evidence type="ECO:0000259" key="12">
    <source>
        <dbReference type="PROSITE" id="PS51790"/>
    </source>
</evidence>
<dbReference type="InterPro" id="IPR036509">
    <property type="entry name" value="Met_Sox_Rdtase_MsrA_sf"/>
</dbReference>
<keyword evidence="3 9" id="KW-0560">Oxidoreductase</keyword>
<dbReference type="GO" id="GO:0030091">
    <property type="term" value="P:protein repair"/>
    <property type="evidence" value="ECO:0007669"/>
    <property type="project" value="InterPro"/>
</dbReference>
<feature type="signal peptide" evidence="11">
    <location>
        <begin position="1"/>
        <end position="17"/>
    </location>
</feature>
<evidence type="ECO:0000313" key="14">
    <source>
        <dbReference type="Proteomes" id="UP000240535"/>
    </source>
</evidence>
<evidence type="ECO:0000256" key="6">
    <source>
        <dbReference type="ARBA" id="ARBA00047806"/>
    </source>
</evidence>
<evidence type="ECO:0000256" key="4">
    <source>
        <dbReference type="ARBA" id="ARBA00023268"/>
    </source>
</evidence>
<evidence type="ECO:0000256" key="8">
    <source>
        <dbReference type="ARBA" id="ARBA00048782"/>
    </source>
</evidence>
<feature type="active site" description="Nucleophile" evidence="9">
    <location>
        <position position="312"/>
    </location>
</feature>
<dbReference type="InterPro" id="IPR002579">
    <property type="entry name" value="Met_Sox_Rdtase_MsrB_dom"/>
</dbReference>
<dbReference type="Pfam" id="PF01641">
    <property type="entry name" value="SelR"/>
    <property type="match status" value="1"/>
</dbReference>
<accession>A0A2P8R3W1</accession>
<dbReference type="EMBL" id="PDHH01000001">
    <property type="protein sequence ID" value="PSM53149.1"/>
    <property type="molecule type" value="Genomic_DNA"/>
</dbReference>
<feature type="active site" evidence="10">
    <location>
        <position position="34"/>
    </location>
</feature>
<evidence type="ECO:0000256" key="9">
    <source>
        <dbReference type="HAMAP-Rule" id="MF_01400"/>
    </source>
</evidence>
<dbReference type="InterPro" id="IPR011057">
    <property type="entry name" value="Mss4-like_sf"/>
</dbReference>
<feature type="domain" description="MsrB" evidence="12">
    <location>
        <begin position="200"/>
        <end position="323"/>
    </location>
</feature>
<dbReference type="GO" id="GO:0006979">
    <property type="term" value="P:response to oxidative stress"/>
    <property type="evidence" value="ECO:0007669"/>
    <property type="project" value="InterPro"/>
</dbReference>
<evidence type="ECO:0000256" key="10">
    <source>
        <dbReference type="HAMAP-Rule" id="MF_01401"/>
    </source>
</evidence>
<dbReference type="EC" id="1.8.4.11" evidence="10"/>
<comment type="similarity">
    <text evidence="2">In the N-terminal section; belongs to the MsrA Met sulfoxide reductase family.</text>
</comment>
<comment type="function">
    <text evidence="5 10">Has an important function as a repair enzyme for proteins that have been inactivated by oxidation. Catalyzes the reversible oxidation-reduction of methionine sulfoxide in proteins to methionine.</text>
</comment>
<comment type="catalytic activity">
    <reaction evidence="6 10">
        <text>L-methionyl-[protein] + [thioredoxin]-disulfide + H2O = L-methionyl-(S)-S-oxide-[protein] + [thioredoxin]-dithiol</text>
        <dbReference type="Rhea" id="RHEA:14217"/>
        <dbReference type="Rhea" id="RHEA-COMP:10698"/>
        <dbReference type="Rhea" id="RHEA-COMP:10700"/>
        <dbReference type="Rhea" id="RHEA-COMP:12313"/>
        <dbReference type="Rhea" id="RHEA-COMP:12315"/>
        <dbReference type="ChEBI" id="CHEBI:15377"/>
        <dbReference type="ChEBI" id="CHEBI:16044"/>
        <dbReference type="ChEBI" id="CHEBI:29950"/>
        <dbReference type="ChEBI" id="CHEBI:44120"/>
        <dbReference type="ChEBI" id="CHEBI:50058"/>
        <dbReference type="EC" id="1.8.4.11"/>
    </reaction>
</comment>
<evidence type="ECO:0000313" key="13">
    <source>
        <dbReference type="EMBL" id="PSM53149.1"/>
    </source>
</evidence>
<evidence type="ECO:0000256" key="11">
    <source>
        <dbReference type="SAM" id="SignalP"/>
    </source>
</evidence>
<dbReference type="PROSITE" id="PS51790">
    <property type="entry name" value="MSRB"/>
    <property type="match status" value="1"/>
</dbReference>
<gene>
    <name evidence="10" type="primary">msrA</name>
    <name evidence="9" type="synonym">msrB</name>
    <name evidence="13" type="ORF">CQ405_00970</name>
</gene>
<dbReference type="InterPro" id="IPR028427">
    <property type="entry name" value="Met_Sox_Rdtase_MsrB"/>
</dbReference>
<protein>
    <recommendedName>
        <fullName evidence="9 10">Multifunctional fusion protein</fullName>
    </recommendedName>
    <domain>
        <recommendedName>
            <fullName evidence="10">Peptide methionine sulfoxide reductase MsrA</fullName>
            <shortName evidence="10">Protein-methionine-S-oxide reductase</shortName>
            <ecNumber evidence="10">1.8.4.11</ecNumber>
        </recommendedName>
        <alternativeName>
            <fullName evidence="10">Peptide-methionine (S)-S-oxide reductase</fullName>
            <shortName evidence="10">Peptide Met(O) reductase</shortName>
        </alternativeName>
    </domain>
    <domain>
        <recommendedName>
            <fullName evidence="9">Peptide methionine sulfoxide reductase MsrB</fullName>
            <ecNumber evidence="9">1.8.4.12</ecNumber>
        </recommendedName>
        <alternativeName>
            <fullName evidence="9">Peptide-methionine (R)-S-oxide reductase</fullName>
        </alternativeName>
    </domain>
</protein>
<dbReference type="PANTHER" id="PTHR10173:SF59">
    <property type="entry name" value="PEPTIDE METHIONINE SULFOXIDE REDUCTASE MSRA_MSRB"/>
    <property type="match status" value="1"/>
</dbReference>
<name>A0A2P8R3W1_9BACT</name>
<evidence type="ECO:0000256" key="5">
    <source>
        <dbReference type="ARBA" id="ARBA00024679"/>
    </source>
</evidence>
<keyword evidence="14" id="KW-1185">Reference proteome</keyword>
<keyword evidence="11" id="KW-0732">Signal</keyword>
<comment type="catalytic activity">
    <reaction evidence="8 10">
        <text>[thioredoxin]-disulfide + L-methionine + H2O = L-methionine (S)-S-oxide + [thioredoxin]-dithiol</text>
        <dbReference type="Rhea" id="RHEA:19993"/>
        <dbReference type="Rhea" id="RHEA-COMP:10698"/>
        <dbReference type="Rhea" id="RHEA-COMP:10700"/>
        <dbReference type="ChEBI" id="CHEBI:15377"/>
        <dbReference type="ChEBI" id="CHEBI:29950"/>
        <dbReference type="ChEBI" id="CHEBI:50058"/>
        <dbReference type="ChEBI" id="CHEBI:57844"/>
        <dbReference type="ChEBI" id="CHEBI:58772"/>
        <dbReference type="EC" id="1.8.4.11"/>
    </reaction>
</comment>
<comment type="similarity">
    <text evidence="1">In the C-terminal section; belongs to the MsrB Met sulfoxide reductase family.</text>
</comment>
<dbReference type="HAMAP" id="MF_01400">
    <property type="entry name" value="MsrB"/>
    <property type="match status" value="1"/>
</dbReference>
<dbReference type="RefSeq" id="WP_106869652.1">
    <property type="nucleotide sequence ID" value="NZ_CP053841.1"/>
</dbReference>
<dbReference type="GO" id="GO:0008113">
    <property type="term" value="F:peptide-methionine (S)-S-oxide reductase activity"/>
    <property type="evidence" value="ECO:0007669"/>
    <property type="project" value="UniProtKB-UniRule"/>
</dbReference>
<comment type="similarity">
    <text evidence="9">Belongs to the MsrB Met sulfoxide reductase family.</text>
</comment>
<dbReference type="GO" id="GO:0033744">
    <property type="term" value="F:L-methionine:thioredoxin-disulfide S-oxidoreductase activity"/>
    <property type="evidence" value="ECO:0007669"/>
    <property type="project" value="RHEA"/>
</dbReference>
<proteinExistence type="inferred from homology"/>
<dbReference type="Gene3D" id="2.170.150.20">
    <property type="entry name" value="Peptide methionine sulfoxide reductase"/>
    <property type="match status" value="1"/>
</dbReference>
<evidence type="ECO:0000256" key="3">
    <source>
        <dbReference type="ARBA" id="ARBA00023002"/>
    </source>
</evidence>
<dbReference type="PANTHER" id="PTHR10173">
    <property type="entry name" value="METHIONINE SULFOXIDE REDUCTASE"/>
    <property type="match status" value="1"/>
</dbReference>
<dbReference type="AlphaFoldDB" id="A0A2P8R3W1"/>
<comment type="similarity">
    <text evidence="10">Belongs to the MsrA Met sulfoxide reductase family.</text>
</comment>
<reference evidence="14" key="1">
    <citation type="submission" date="2017-10" db="EMBL/GenBank/DDBJ databases">
        <title>Campylobacter species from seals.</title>
        <authorList>
            <person name="Gilbert M.J."/>
            <person name="Zomer A.L."/>
            <person name="Timmerman A.J."/>
            <person name="Duim B."/>
            <person name="Wagenaar J.A."/>
        </authorList>
    </citation>
    <scope>NUCLEOTIDE SEQUENCE [LARGE SCALE GENOMIC DNA]</scope>
    <source>
        <strain evidence="14">17S00004-5</strain>
    </source>
</reference>
<evidence type="ECO:0000256" key="2">
    <source>
        <dbReference type="ARBA" id="ARBA00011017"/>
    </source>
</evidence>
<dbReference type="NCBIfam" id="TIGR00401">
    <property type="entry name" value="msrA"/>
    <property type="match status" value="1"/>
</dbReference>
<evidence type="ECO:0000256" key="1">
    <source>
        <dbReference type="ARBA" id="ARBA00008076"/>
    </source>
</evidence>
<comment type="catalytic activity">
    <reaction evidence="7 9">
        <text>L-methionyl-[protein] + [thioredoxin]-disulfide + H2O = L-methionyl-(R)-S-oxide-[protein] + [thioredoxin]-dithiol</text>
        <dbReference type="Rhea" id="RHEA:24164"/>
        <dbReference type="Rhea" id="RHEA-COMP:10698"/>
        <dbReference type="Rhea" id="RHEA-COMP:10700"/>
        <dbReference type="Rhea" id="RHEA-COMP:12313"/>
        <dbReference type="Rhea" id="RHEA-COMP:12314"/>
        <dbReference type="ChEBI" id="CHEBI:15377"/>
        <dbReference type="ChEBI" id="CHEBI:16044"/>
        <dbReference type="ChEBI" id="CHEBI:29950"/>
        <dbReference type="ChEBI" id="CHEBI:45764"/>
        <dbReference type="ChEBI" id="CHEBI:50058"/>
        <dbReference type="EC" id="1.8.4.12"/>
    </reaction>
</comment>
<dbReference type="SUPFAM" id="SSF55068">
    <property type="entry name" value="Peptide methionine sulfoxide reductase"/>
    <property type="match status" value="1"/>
</dbReference>
<dbReference type="GO" id="GO:0005737">
    <property type="term" value="C:cytoplasm"/>
    <property type="evidence" value="ECO:0007669"/>
    <property type="project" value="TreeGrafter"/>
</dbReference>